<dbReference type="InterPro" id="IPR002466">
    <property type="entry name" value="A_deamin"/>
</dbReference>
<dbReference type="GO" id="GO:0005730">
    <property type="term" value="C:nucleolus"/>
    <property type="evidence" value="ECO:0007669"/>
    <property type="project" value="TreeGrafter"/>
</dbReference>
<evidence type="ECO:0000259" key="1">
    <source>
        <dbReference type="PROSITE" id="PS50141"/>
    </source>
</evidence>
<sequence>LQKFLNLNGRLLKDPFSSPCRYSEVKMKASDYQEAKSAFNAALKEAGCGVWIDKPIEQDQFSL</sequence>
<dbReference type="GO" id="GO:0003725">
    <property type="term" value="F:double-stranded RNA binding"/>
    <property type="evidence" value="ECO:0007669"/>
    <property type="project" value="TreeGrafter"/>
</dbReference>
<name>A0A7T8JTT3_CALRO</name>
<dbReference type="PROSITE" id="PS50141">
    <property type="entry name" value="A_DEAMIN_EDITASE"/>
    <property type="match status" value="1"/>
</dbReference>
<dbReference type="EMBL" id="CP045906">
    <property type="protein sequence ID" value="QQP34887.1"/>
    <property type="molecule type" value="Genomic_DNA"/>
</dbReference>
<dbReference type="Pfam" id="PF02137">
    <property type="entry name" value="A_deamin"/>
    <property type="match status" value="1"/>
</dbReference>
<organism evidence="2 3">
    <name type="scientific">Caligus rogercresseyi</name>
    <name type="common">Sea louse</name>
    <dbReference type="NCBI Taxonomy" id="217165"/>
    <lineage>
        <taxon>Eukaryota</taxon>
        <taxon>Metazoa</taxon>
        <taxon>Ecdysozoa</taxon>
        <taxon>Arthropoda</taxon>
        <taxon>Crustacea</taxon>
        <taxon>Multicrustacea</taxon>
        <taxon>Hexanauplia</taxon>
        <taxon>Copepoda</taxon>
        <taxon>Siphonostomatoida</taxon>
        <taxon>Caligidae</taxon>
        <taxon>Caligus</taxon>
    </lineage>
</organism>
<gene>
    <name evidence="2" type="ORF">FKW44_022930</name>
</gene>
<evidence type="ECO:0000313" key="3">
    <source>
        <dbReference type="Proteomes" id="UP000595437"/>
    </source>
</evidence>
<protein>
    <recommendedName>
        <fullName evidence="1">A to I editase domain-containing protein</fullName>
    </recommendedName>
</protein>
<feature type="domain" description="A to I editase" evidence="1">
    <location>
        <begin position="1"/>
        <end position="61"/>
    </location>
</feature>
<dbReference type="GO" id="GO:0003726">
    <property type="term" value="F:double-stranded RNA adenosine deaminase activity"/>
    <property type="evidence" value="ECO:0007669"/>
    <property type="project" value="TreeGrafter"/>
</dbReference>
<dbReference type="GO" id="GO:0008251">
    <property type="term" value="F:tRNA-specific adenosine deaminase activity"/>
    <property type="evidence" value="ECO:0007669"/>
    <property type="project" value="TreeGrafter"/>
</dbReference>
<dbReference type="PANTHER" id="PTHR10910">
    <property type="entry name" value="EUKARYOTE SPECIFIC DSRNA BINDING PROTEIN"/>
    <property type="match status" value="1"/>
</dbReference>
<keyword evidence="3" id="KW-1185">Reference proteome</keyword>
<reference evidence="3" key="1">
    <citation type="submission" date="2021-01" db="EMBL/GenBank/DDBJ databases">
        <title>Caligus Genome Assembly.</title>
        <authorList>
            <person name="Gallardo-Escarate C."/>
        </authorList>
    </citation>
    <scope>NUCLEOTIDE SEQUENCE [LARGE SCALE GENOMIC DNA]</scope>
</reference>
<dbReference type="AlphaFoldDB" id="A0A7T8JTT3"/>
<dbReference type="OrthoDB" id="10268011at2759"/>
<accession>A0A7T8JTT3</accession>
<dbReference type="GO" id="GO:0006396">
    <property type="term" value="P:RNA processing"/>
    <property type="evidence" value="ECO:0007669"/>
    <property type="project" value="InterPro"/>
</dbReference>
<dbReference type="PANTHER" id="PTHR10910:SF62">
    <property type="entry name" value="AT07585P-RELATED"/>
    <property type="match status" value="1"/>
</dbReference>
<evidence type="ECO:0000313" key="2">
    <source>
        <dbReference type="EMBL" id="QQP34887.1"/>
    </source>
</evidence>
<dbReference type="Proteomes" id="UP000595437">
    <property type="component" value="Chromosome 17"/>
</dbReference>
<proteinExistence type="predicted"/>
<dbReference type="GO" id="GO:0005737">
    <property type="term" value="C:cytoplasm"/>
    <property type="evidence" value="ECO:0007669"/>
    <property type="project" value="TreeGrafter"/>
</dbReference>
<feature type="non-terminal residue" evidence="2">
    <location>
        <position position="1"/>
    </location>
</feature>
<dbReference type="GO" id="GO:0006382">
    <property type="term" value="P:adenosine to inosine editing"/>
    <property type="evidence" value="ECO:0007669"/>
    <property type="project" value="TreeGrafter"/>
</dbReference>